<keyword evidence="3" id="KW-1185">Reference proteome</keyword>
<dbReference type="Proteomes" id="UP000327013">
    <property type="component" value="Chromosome 7"/>
</dbReference>
<organism evidence="2 3">
    <name type="scientific">Carpinus fangiana</name>
    <dbReference type="NCBI Taxonomy" id="176857"/>
    <lineage>
        <taxon>Eukaryota</taxon>
        <taxon>Viridiplantae</taxon>
        <taxon>Streptophyta</taxon>
        <taxon>Embryophyta</taxon>
        <taxon>Tracheophyta</taxon>
        <taxon>Spermatophyta</taxon>
        <taxon>Magnoliopsida</taxon>
        <taxon>eudicotyledons</taxon>
        <taxon>Gunneridae</taxon>
        <taxon>Pentapetalae</taxon>
        <taxon>rosids</taxon>
        <taxon>fabids</taxon>
        <taxon>Fagales</taxon>
        <taxon>Betulaceae</taxon>
        <taxon>Carpinus</taxon>
    </lineage>
</organism>
<dbReference type="EMBL" id="CM017327">
    <property type="protein sequence ID" value="KAE8099902.1"/>
    <property type="molecule type" value="Genomic_DNA"/>
</dbReference>
<evidence type="ECO:0000313" key="2">
    <source>
        <dbReference type="EMBL" id="KAE8099902.1"/>
    </source>
</evidence>
<feature type="region of interest" description="Disordered" evidence="1">
    <location>
        <begin position="106"/>
        <end position="130"/>
    </location>
</feature>
<reference evidence="2 3" key="1">
    <citation type="submission" date="2019-06" db="EMBL/GenBank/DDBJ databases">
        <title>A chromosomal-level reference genome of Carpinus fangiana (Coryloideae, Betulaceae).</title>
        <authorList>
            <person name="Yang X."/>
            <person name="Wang Z."/>
            <person name="Zhang L."/>
            <person name="Hao G."/>
            <person name="Liu J."/>
            <person name="Yang Y."/>
        </authorList>
    </citation>
    <scope>NUCLEOTIDE SEQUENCE [LARGE SCALE GENOMIC DNA]</scope>
    <source>
        <strain evidence="2">Cfa_2016G</strain>
        <tissue evidence="2">Leaf</tissue>
    </source>
</reference>
<proteinExistence type="predicted"/>
<gene>
    <name evidence="2" type="ORF">FH972_017846</name>
</gene>
<evidence type="ECO:0000313" key="3">
    <source>
        <dbReference type="Proteomes" id="UP000327013"/>
    </source>
</evidence>
<sequence length="130" mass="13651">MNEDMDPVMRADFQEGKSTHSCCIKGKEISGGGVLAVGQSNHGNIGVGEGFSAALEEIAAGNVNGKEPVLEADFQEGKTSHSRSIKLSKILEIGVLAVDKSPHENMEVGEGCTESAHKQADVEKNGTWGV</sequence>
<evidence type="ECO:0000256" key="1">
    <source>
        <dbReference type="SAM" id="MobiDB-lite"/>
    </source>
</evidence>
<name>A0A5N6RK47_9ROSI</name>
<feature type="compositionally biased region" description="Basic and acidic residues" evidence="1">
    <location>
        <begin position="115"/>
        <end position="124"/>
    </location>
</feature>
<protein>
    <submittedName>
        <fullName evidence="2">Uncharacterized protein</fullName>
    </submittedName>
</protein>
<accession>A0A5N6RK47</accession>
<dbReference type="AlphaFoldDB" id="A0A5N6RK47"/>